<dbReference type="PANTHER" id="PTHR43542:SF1">
    <property type="entry name" value="METHYLTRANSFERASE"/>
    <property type="match status" value="1"/>
</dbReference>
<gene>
    <name evidence="3" type="primary">rsmD</name>
    <name evidence="3" type="ORF">NCTC13063_00985</name>
</gene>
<protein>
    <submittedName>
        <fullName evidence="3">Ribosomal RNA small subunit methyltransferase D</fullName>
        <ecNumber evidence="3">2.1.1.171</ecNumber>
    </submittedName>
</protein>
<dbReference type="PANTHER" id="PTHR43542">
    <property type="entry name" value="METHYLTRANSFERASE"/>
    <property type="match status" value="1"/>
</dbReference>
<evidence type="ECO:0000256" key="2">
    <source>
        <dbReference type="ARBA" id="ARBA00022679"/>
    </source>
</evidence>
<dbReference type="NCBIfam" id="TIGR00095">
    <property type="entry name" value="16S rRNA (guanine(966)-N(2))-methyltransferase RsmD"/>
    <property type="match status" value="1"/>
</dbReference>
<name>A0AAQ1UI69_9BACT</name>
<dbReference type="AlphaFoldDB" id="A0AAQ1UI69"/>
<dbReference type="PIRSF" id="PIRSF004553">
    <property type="entry name" value="CHP00095"/>
    <property type="match status" value="1"/>
</dbReference>
<dbReference type="CDD" id="cd02440">
    <property type="entry name" value="AdoMet_MTases"/>
    <property type="match status" value="1"/>
</dbReference>
<reference evidence="3 4" key="1">
    <citation type="submission" date="2018-06" db="EMBL/GenBank/DDBJ databases">
        <authorList>
            <consortium name="Pathogen Informatics"/>
            <person name="Doyle S."/>
        </authorList>
    </citation>
    <scope>NUCLEOTIDE SEQUENCE [LARGE SCALE GENOMIC DNA]</scope>
    <source>
        <strain evidence="3 4">NCTC13063</strain>
    </source>
</reference>
<dbReference type="EMBL" id="UGTJ01000001">
    <property type="protein sequence ID" value="SUB79715.1"/>
    <property type="molecule type" value="Genomic_DNA"/>
</dbReference>
<organism evidence="3 4">
    <name type="scientific">Segatella buccae</name>
    <dbReference type="NCBI Taxonomy" id="28126"/>
    <lineage>
        <taxon>Bacteria</taxon>
        <taxon>Pseudomonadati</taxon>
        <taxon>Bacteroidota</taxon>
        <taxon>Bacteroidia</taxon>
        <taxon>Bacteroidales</taxon>
        <taxon>Prevotellaceae</taxon>
        <taxon>Segatella</taxon>
    </lineage>
</organism>
<dbReference type="EC" id="2.1.1.171" evidence="3"/>
<dbReference type="InterPro" id="IPR002052">
    <property type="entry name" value="DNA_methylase_N6_adenine_CS"/>
</dbReference>
<dbReference type="InterPro" id="IPR004398">
    <property type="entry name" value="RNA_MeTrfase_RsmD"/>
</dbReference>
<dbReference type="SUPFAM" id="SSF53335">
    <property type="entry name" value="S-adenosyl-L-methionine-dependent methyltransferases"/>
    <property type="match status" value="1"/>
</dbReference>
<dbReference type="GO" id="GO:0003676">
    <property type="term" value="F:nucleic acid binding"/>
    <property type="evidence" value="ECO:0007669"/>
    <property type="project" value="InterPro"/>
</dbReference>
<sequence length="188" mass="21577">MRIITGEYKGRHFDIPRTFKARPTTDFAKENIFNVLQGYLALDGASALDLFAGTGSISLELISRGCRQVVSVEADRDHANFIRRCMQKLGTERDILVRGDVFRFMKSCHRKFDFIFADPPYTLTELATIPDLVFQYDLLEPEGLLVFEHGKRNDFSSHPNFVEHRSYGSVNFSLFRVARTEETTGDRE</sequence>
<evidence type="ECO:0000313" key="4">
    <source>
        <dbReference type="Proteomes" id="UP000255283"/>
    </source>
</evidence>
<proteinExistence type="predicted"/>
<dbReference type="Gene3D" id="3.40.50.150">
    <property type="entry name" value="Vaccinia Virus protein VP39"/>
    <property type="match status" value="1"/>
</dbReference>
<dbReference type="Proteomes" id="UP000255283">
    <property type="component" value="Unassembled WGS sequence"/>
</dbReference>
<keyword evidence="1 3" id="KW-0489">Methyltransferase</keyword>
<evidence type="ECO:0000256" key="1">
    <source>
        <dbReference type="ARBA" id="ARBA00022603"/>
    </source>
</evidence>
<accession>A0AAQ1UI69</accession>
<dbReference type="GO" id="GO:0052913">
    <property type="term" value="F:16S rRNA (guanine(966)-N(2))-methyltransferase activity"/>
    <property type="evidence" value="ECO:0007669"/>
    <property type="project" value="UniProtKB-EC"/>
</dbReference>
<keyword evidence="2 3" id="KW-0808">Transferase</keyword>
<comment type="caution">
    <text evidence="3">The sequence shown here is derived from an EMBL/GenBank/DDBJ whole genome shotgun (WGS) entry which is preliminary data.</text>
</comment>
<dbReference type="PROSITE" id="PS00092">
    <property type="entry name" value="N6_MTASE"/>
    <property type="match status" value="1"/>
</dbReference>
<dbReference type="InterPro" id="IPR029063">
    <property type="entry name" value="SAM-dependent_MTases_sf"/>
</dbReference>
<evidence type="ECO:0000313" key="3">
    <source>
        <dbReference type="EMBL" id="SUB79715.1"/>
    </source>
</evidence>
<dbReference type="Pfam" id="PF03602">
    <property type="entry name" value="Cons_hypoth95"/>
    <property type="match status" value="1"/>
</dbReference>